<dbReference type="Proteomes" id="UP000247810">
    <property type="component" value="Unassembled WGS sequence"/>
</dbReference>
<reference evidence="3 4" key="1">
    <citation type="submission" date="2018-02" db="EMBL/GenBank/DDBJ databases">
        <title>The genomes of Aspergillus section Nigri reveals drivers in fungal speciation.</title>
        <authorList>
            <consortium name="DOE Joint Genome Institute"/>
            <person name="Vesth T.C."/>
            <person name="Nybo J."/>
            <person name="Theobald S."/>
            <person name="Brandl J."/>
            <person name="Frisvad J.C."/>
            <person name="Nielsen K.F."/>
            <person name="Lyhne E.K."/>
            <person name="Kogle M.E."/>
            <person name="Kuo A."/>
            <person name="Riley R."/>
            <person name="Clum A."/>
            <person name="Nolan M."/>
            <person name="Lipzen A."/>
            <person name="Salamov A."/>
            <person name="Henrissat B."/>
            <person name="Wiebenga A."/>
            <person name="De vries R.P."/>
            <person name="Grigoriev I.V."/>
            <person name="Mortensen U.H."/>
            <person name="Andersen M.R."/>
            <person name="Baker S.E."/>
        </authorList>
    </citation>
    <scope>NUCLEOTIDE SEQUENCE [LARGE SCALE GENOMIC DNA]</scope>
    <source>
        <strain evidence="3 4">CBS 707.79</strain>
    </source>
</reference>
<dbReference type="PANTHER" id="PTHR42791:SF1">
    <property type="entry name" value="N-ACETYLTRANSFERASE DOMAIN-CONTAINING PROTEIN"/>
    <property type="match status" value="1"/>
</dbReference>
<dbReference type="Gene3D" id="3.40.630.30">
    <property type="match status" value="1"/>
</dbReference>
<dbReference type="GO" id="GO:0016747">
    <property type="term" value="F:acyltransferase activity, transferring groups other than amino-acyl groups"/>
    <property type="evidence" value="ECO:0007669"/>
    <property type="project" value="InterPro"/>
</dbReference>
<dbReference type="SUPFAM" id="SSF55729">
    <property type="entry name" value="Acyl-CoA N-acyltransferases (Nat)"/>
    <property type="match status" value="1"/>
</dbReference>
<gene>
    <name evidence="3" type="ORF">BO71DRAFT_401481</name>
</gene>
<dbReference type="PANTHER" id="PTHR42791">
    <property type="entry name" value="GNAT FAMILY ACETYLTRANSFERASE"/>
    <property type="match status" value="1"/>
</dbReference>
<evidence type="ECO:0000313" key="3">
    <source>
        <dbReference type="EMBL" id="PYH91320.1"/>
    </source>
</evidence>
<sequence length="217" mass="24060">MLAVQPCNPEDAPTLATIHQECFTAPIEQRLWPPVPEMHAWWSTVFVQKMRSPKSRLMKVVDTEKGDAIVGFLDWKVPATPVPSSAGGDGVNGEKKEEKDEEEEEFPPFPPCVDGAMFGALMDDLHAKEAAIMASRPFWYLNILATKPSYRRQGVASKLVEWGVQQADAAGVEMFVVSSTMARGVYLKHGFEMVVEGEGLDGFVPWFMLRKITKGSS</sequence>
<dbReference type="PROSITE" id="PS51186">
    <property type="entry name" value="GNAT"/>
    <property type="match status" value="1"/>
</dbReference>
<dbReference type="InterPro" id="IPR016181">
    <property type="entry name" value="Acyl_CoA_acyltransferase"/>
</dbReference>
<keyword evidence="3" id="KW-0012">Acyltransferase</keyword>
<feature type="region of interest" description="Disordered" evidence="1">
    <location>
        <begin position="80"/>
        <end position="108"/>
    </location>
</feature>
<dbReference type="InterPro" id="IPR000182">
    <property type="entry name" value="GNAT_dom"/>
</dbReference>
<keyword evidence="3" id="KW-0808">Transferase</keyword>
<feature type="domain" description="N-acetyltransferase" evidence="2">
    <location>
        <begin position="77"/>
        <end position="213"/>
    </location>
</feature>
<evidence type="ECO:0000256" key="1">
    <source>
        <dbReference type="SAM" id="MobiDB-lite"/>
    </source>
</evidence>
<name>A0A319D270_9EURO</name>
<protein>
    <submittedName>
        <fullName evidence="3">Acyl-CoA N-acyltransferase</fullName>
    </submittedName>
</protein>
<dbReference type="Pfam" id="PF13508">
    <property type="entry name" value="Acetyltransf_7"/>
    <property type="match status" value="1"/>
</dbReference>
<evidence type="ECO:0000313" key="4">
    <source>
        <dbReference type="Proteomes" id="UP000247810"/>
    </source>
</evidence>
<dbReference type="EMBL" id="KZ825949">
    <property type="protein sequence ID" value="PYH91320.1"/>
    <property type="molecule type" value="Genomic_DNA"/>
</dbReference>
<dbReference type="AlphaFoldDB" id="A0A319D270"/>
<dbReference type="STRING" id="1448320.A0A319D270"/>
<organism evidence="3 4">
    <name type="scientific">Aspergillus ellipticus CBS 707.79</name>
    <dbReference type="NCBI Taxonomy" id="1448320"/>
    <lineage>
        <taxon>Eukaryota</taxon>
        <taxon>Fungi</taxon>
        <taxon>Dikarya</taxon>
        <taxon>Ascomycota</taxon>
        <taxon>Pezizomycotina</taxon>
        <taxon>Eurotiomycetes</taxon>
        <taxon>Eurotiomycetidae</taxon>
        <taxon>Eurotiales</taxon>
        <taxon>Aspergillaceae</taxon>
        <taxon>Aspergillus</taxon>
        <taxon>Aspergillus subgen. Circumdati</taxon>
    </lineage>
</organism>
<accession>A0A319D270</accession>
<dbReference type="VEuPathDB" id="FungiDB:BO71DRAFT_401481"/>
<keyword evidence="4" id="KW-1185">Reference proteome</keyword>
<proteinExistence type="predicted"/>
<evidence type="ECO:0000259" key="2">
    <source>
        <dbReference type="PROSITE" id="PS51186"/>
    </source>
</evidence>
<dbReference type="CDD" id="cd04301">
    <property type="entry name" value="NAT_SF"/>
    <property type="match status" value="1"/>
</dbReference>
<dbReference type="InterPro" id="IPR052523">
    <property type="entry name" value="Trichothecene_AcTrans"/>
</dbReference>
<dbReference type="OrthoDB" id="2744543at2759"/>